<dbReference type="InterPro" id="IPR028085">
    <property type="entry name" value="FNIP_mid_dom"/>
</dbReference>
<feature type="non-terminal residue" evidence="2">
    <location>
        <position position="1"/>
    </location>
</feature>
<comment type="caution">
    <text evidence="2">The sequence shown here is derived from an EMBL/GenBank/DDBJ whole genome shotgun (WGS) entry which is preliminary data.</text>
</comment>
<dbReference type="SMR" id="A0A2J8MV23"/>
<dbReference type="Proteomes" id="UP000236370">
    <property type="component" value="Unassembled WGS sequence"/>
</dbReference>
<accession>A0A2J8MV23</accession>
<gene>
    <name evidence="2" type="ORF">CK820_G0017057</name>
</gene>
<dbReference type="AlphaFoldDB" id="A0A2J8MV23"/>
<organism evidence="2 3">
    <name type="scientific">Pan troglodytes</name>
    <name type="common">Chimpanzee</name>
    <dbReference type="NCBI Taxonomy" id="9598"/>
    <lineage>
        <taxon>Eukaryota</taxon>
        <taxon>Metazoa</taxon>
        <taxon>Chordata</taxon>
        <taxon>Craniata</taxon>
        <taxon>Vertebrata</taxon>
        <taxon>Euteleostomi</taxon>
        <taxon>Mammalia</taxon>
        <taxon>Eutheria</taxon>
        <taxon>Euarchontoglires</taxon>
        <taxon>Primates</taxon>
        <taxon>Haplorrhini</taxon>
        <taxon>Catarrhini</taxon>
        <taxon>Hominidae</taxon>
        <taxon>Pan</taxon>
    </lineage>
</organism>
<dbReference type="Pfam" id="PF14637">
    <property type="entry name" value="FNIP_M"/>
    <property type="match status" value="1"/>
</dbReference>
<feature type="domain" description="UDENN FNIP1/2-type" evidence="1">
    <location>
        <begin position="1"/>
        <end position="241"/>
    </location>
</feature>
<dbReference type="PROSITE" id="PS51836">
    <property type="entry name" value="DENN_FNIP12"/>
    <property type="match status" value="1"/>
</dbReference>
<evidence type="ECO:0000259" key="1">
    <source>
        <dbReference type="PROSITE" id="PS51836"/>
    </source>
</evidence>
<dbReference type="PANTHER" id="PTHR21634:SF11">
    <property type="entry name" value="FOLLICULIN-INTERACTING PROTEIN 2"/>
    <property type="match status" value="1"/>
</dbReference>
<evidence type="ECO:0000313" key="3">
    <source>
        <dbReference type="Proteomes" id="UP000236370"/>
    </source>
</evidence>
<reference evidence="2 3" key="1">
    <citation type="submission" date="2017-12" db="EMBL/GenBank/DDBJ databases">
        <title>High-resolution comparative analysis of great ape genomes.</title>
        <authorList>
            <person name="Pollen A."/>
            <person name="Hastie A."/>
            <person name="Hormozdiari F."/>
            <person name="Dougherty M."/>
            <person name="Liu R."/>
            <person name="Chaisson M."/>
            <person name="Hoppe E."/>
            <person name="Hill C."/>
            <person name="Pang A."/>
            <person name="Hillier L."/>
            <person name="Baker C."/>
            <person name="Armstrong J."/>
            <person name="Shendure J."/>
            <person name="Paten B."/>
            <person name="Wilson R."/>
            <person name="Chao H."/>
            <person name="Schneider V."/>
            <person name="Ventura M."/>
            <person name="Kronenberg Z."/>
            <person name="Murali S."/>
            <person name="Gordon D."/>
            <person name="Cantsilieris S."/>
            <person name="Munson K."/>
            <person name="Nelson B."/>
            <person name="Raja A."/>
            <person name="Underwood J."/>
            <person name="Diekhans M."/>
            <person name="Fiddes I."/>
            <person name="Haussler D."/>
            <person name="Eichler E."/>
        </authorList>
    </citation>
    <scope>NUCLEOTIDE SEQUENCE [LARGE SCALE GENOMIC DNA]</scope>
    <source>
        <strain evidence="2">Yerkes chimp pedigree #C0471</strain>
    </source>
</reference>
<proteinExistence type="predicted"/>
<sequence>LMISKVFSARMGSFCGSTNNLQDSFEYINQDPNLGKLNTNQNSLGPCRTGSNLGLLQACSSKLLQGVAEGGPLRLTRSASFFAAHSTPVDMPSRGQNEDRDSGIARSASLSSLLITPFPSPSSSTSSSSSYQRRWLRSQTTSLENGIIPRRSTDETFSLAEETCSSNPAMVRRKKIAISIIFSLCEKEEAQRNFQDFFFSHFPLFESHMNRLKSAIEKAMISCRKIAESSLRVQFYVSRLM</sequence>
<dbReference type="PANTHER" id="PTHR21634">
    <property type="entry name" value="RE13835P"/>
    <property type="match status" value="1"/>
</dbReference>
<dbReference type="EMBL" id="NBAG03000243">
    <property type="protein sequence ID" value="PNI63373.1"/>
    <property type="molecule type" value="Genomic_DNA"/>
</dbReference>
<dbReference type="InterPro" id="IPR037545">
    <property type="entry name" value="DENN_FNIP1/2"/>
</dbReference>
<dbReference type="GO" id="GO:0005737">
    <property type="term" value="C:cytoplasm"/>
    <property type="evidence" value="ECO:0007669"/>
    <property type="project" value="UniProtKB-ARBA"/>
</dbReference>
<name>A0A2J8MV23_PANTR</name>
<evidence type="ECO:0000313" key="2">
    <source>
        <dbReference type="EMBL" id="PNI63373.1"/>
    </source>
</evidence>
<protein>
    <submittedName>
        <fullName evidence="2">FNIP2 isoform 5</fullName>
    </submittedName>
</protein>
<feature type="non-terminal residue" evidence="2">
    <location>
        <position position="241"/>
    </location>
</feature>